<keyword evidence="2" id="KW-0067">ATP-binding</keyword>
<dbReference type="GO" id="GO:0003677">
    <property type="term" value="F:DNA binding"/>
    <property type="evidence" value="ECO:0007669"/>
    <property type="project" value="InterPro"/>
</dbReference>
<keyword evidence="1" id="KW-0547">Nucleotide-binding</keyword>
<name>A0A9X2J1N7_9NOCA</name>
<dbReference type="PANTHER" id="PTHR16305:SF35">
    <property type="entry name" value="TRANSCRIPTIONAL ACTIVATOR DOMAIN"/>
    <property type="match status" value="1"/>
</dbReference>
<dbReference type="SUPFAM" id="SSF46894">
    <property type="entry name" value="C-terminal effector domain of the bipartite response regulators"/>
    <property type="match status" value="1"/>
</dbReference>
<dbReference type="SMART" id="SM00421">
    <property type="entry name" value="HTH_LUXR"/>
    <property type="match status" value="1"/>
</dbReference>
<reference evidence="4" key="1">
    <citation type="submission" date="2022-06" db="EMBL/GenBank/DDBJ databases">
        <title>Novel species in genus nocardia.</title>
        <authorList>
            <person name="Li F."/>
        </authorList>
    </citation>
    <scope>NUCLEOTIDE SEQUENCE</scope>
    <source>
        <strain evidence="4">CDC141</strain>
    </source>
</reference>
<dbReference type="GO" id="GO:0004016">
    <property type="term" value="F:adenylate cyclase activity"/>
    <property type="evidence" value="ECO:0007669"/>
    <property type="project" value="TreeGrafter"/>
</dbReference>
<sequence>MNDSGTRLGPDRLHGRTAELERIRRFLADATAGHGRLLVIDGPRGIGKSRLLHEGLALGRTEPGRPIVIGTDDVDSAALLSPTGWAAAASGGRAPLSAVLESHPDAATSERSGRASGAYDRIVRLSLGPLDAAATARVVADVLGAAPEPDLLSHIDRAGGNPRLIVDLAAGLREQDLLEIRSGRVGLRTAALPERVIATVRSWLRDHSERCRQLLHTGAVLGPTFGLPDALELLGETTVGVLPALTEALAAGLLVSDHDQLGFANDIVREAIRAQLPISAQVSMLHDVRRMRERPADHARPPRTSPLRSVHTELDRNIHAVAAVRNLVAAGRLDAAITLARSTLERPLPEELVVELRCLLSDVLVMAGRAAEGVAEAERVLEATDTPSAHAAAVSGAALLFGQYMLDATGARSRAHAVLGRRGLVGKDPHAVIAATVLSNDQWAQGNMRDGLRWGRAAARGVDPDLPYAWPKLALATKLAELRRFEESEAMIADAAAHIDRLELGAHLSAISTIRARMLVQAGRLAEARDEALTALDVAAELGTPLLVPLTLTVLALVALRSGDAEAAAGYVRRYRDELAGCRTLFRSAQYDWAELLVTRARDGVGAAAEFLTGTARGLETNRALLVQEPGAPAFFVRLAQLIGDDDLAARSVAAVDRLAADNPEFPHIAVAARHARGLLEGDRQALGAAIADHVDLWARACAERHLYELDSPPAKVAPIRTAAARADDGASGWHTLTETERSIAELVGAGLTNRQVAKRIYVSPHTVNYHLRAIFRKLGVSSRIELVHHLYRRAT</sequence>
<dbReference type="InterPro" id="IPR016032">
    <property type="entry name" value="Sig_transdc_resp-reg_C-effctor"/>
</dbReference>
<dbReference type="Proteomes" id="UP001139157">
    <property type="component" value="Unassembled WGS sequence"/>
</dbReference>
<dbReference type="CDD" id="cd06170">
    <property type="entry name" value="LuxR_C_like"/>
    <property type="match status" value="1"/>
</dbReference>
<comment type="caution">
    <text evidence="4">The sequence shown here is derived from an EMBL/GenBank/DDBJ whole genome shotgun (WGS) entry which is preliminary data.</text>
</comment>
<dbReference type="RefSeq" id="WP_251918939.1">
    <property type="nucleotide sequence ID" value="NZ_JAMRXG010000036.1"/>
</dbReference>
<proteinExistence type="predicted"/>
<evidence type="ECO:0000313" key="4">
    <source>
        <dbReference type="EMBL" id="MCM6779064.1"/>
    </source>
</evidence>
<dbReference type="InterPro" id="IPR036388">
    <property type="entry name" value="WH-like_DNA-bd_sf"/>
</dbReference>
<evidence type="ECO:0000313" key="5">
    <source>
        <dbReference type="Proteomes" id="UP001139157"/>
    </source>
</evidence>
<dbReference type="PROSITE" id="PS00622">
    <property type="entry name" value="HTH_LUXR_1"/>
    <property type="match status" value="1"/>
</dbReference>
<dbReference type="Pfam" id="PF00196">
    <property type="entry name" value="GerE"/>
    <property type="match status" value="1"/>
</dbReference>
<gene>
    <name evidence="4" type="ORF">NDR86_36865</name>
</gene>
<dbReference type="PROSITE" id="PS50043">
    <property type="entry name" value="HTH_LUXR_2"/>
    <property type="match status" value="1"/>
</dbReference>
<dbReference type="InterPro" id="IPR011990">
    <property type="entry name" value="TPR-like_helical_dom_sf"/>
</dbReference>
<feature type="domain" description="HTH luxR-type" evidence="3">
    <location>
        <begin position="730"/>
        <end position="795"/>
    </location>
</feature>
<accession>A0A9X2J1N7</accession>
<dbReference type="InterPro" id="IPR000792">
    <property type="entry name" value="Tscrpt_reg_LuxR_C"/>
</dbReference>
<dbReference type="SUPFAM" id="SSF48452">
    <property type="entry name" value="TPR-like"/>
    <property type="match status" value="1"/>
</dbReference>
<dbReference type="GO" id="GO:0006355">
    <property type="term" value="P:regulation of DNA-templated transcription"/>
    <property type="evidence" value="ECO:0007669"/>
    <property type="project" value="InterPro"/>
</dbReference>
<dbReference type="GO" id="GO:0005524">
    <property type="term" value="F:ATP binding"/>
    <property type="evidence" value="ECO:0007669"/>
    <property type="project" value="UniProtKB-KW"/>
</dbReference>
<dbReference type="PANTHER" id="PTHR16305">
    <property type="entry name" value="TESTICULAR SOLUBLE ADENYLYL CYCLASE"/>
    <property type="match status" value="1"/>
</dbReference>
<dbReference type="EMBL" id="JAMRXG010000036">
    <property type="protein sequence ID" value="MCM6779064.1"/>
    <property type="molecule type" value="Genomic_DNA"/>
</dbReference>
<evidence type="ECO:0000259" key="3">
    <source>
        <dbReference type="PROSITE" id="PS50043"/>
    </source>
</evidence>
<keyword evidence="5" id="KW-1185">Reference proteome</keyword>
<dbReference type="AlphaFoldDB" id="A0A9X2J1N7"/>
<evidence type="ECO:0000256" key="1">
    <source>
        <dbReference type="ARBA" id="ARBA00022741"/>
    </source>
</evidence>
<dbReference type="Gene3D" id="1.10.10.10">
    <property type="entry name" value="Winged helix-like DNA-binding domain superfamily/Winged helix DNA-binding domain"/>
    <property type="match status" value="1"/>
</dbReference>
<evidence type="ECO:0000256" key="2">
    <source>
        <dbReference type="ARBA" id="ARBA00022840"/>
    </source>
</evidence>
<dbReference type="GO" id="GO:0005737">
    <property type="term" value="C:cytoplasm"/>
    <property type="evidence" value="ECO:0007669"/>
    <property type="project" value="TreeGrafter"/>
</dbReference>
<protein>
    <submittedName>
        <fullName evidence="4">LuxR C-terminal-related transcriptional regulator</fullName>
    </submittedName>
</protein>
<dbReference type="PRINTS" id="PR00038">
    <property type="entry name" value="HTHLUXR"/>
</dbReference>
<organism evidence="4 5">
    <name type="scientific">Nocardia pulmonis</name>
    <dbReference type="NCBI Taxonomy" id="2951408"/>
    <lineage>
        <taxon>Bacteria</taxon>
        <taxon>Bacillati</taxon>
        <taxon>Actinomycetota</taxon>
        <taxon>Actinomycetes</taxon>
        <taxon>Mycobacteriales</taxon>
        <taxon>Nocardiaceae</taxon>
        <taxon>Nocardia</taxon>
    </lineage>
</organism>